<dbReference type="PANTHER" id="PTHR34883">
    <property type="entry name" value="SERINE-RICH PROTEIN, PUTATIVE-RELATED-RELATED"/>
    <property type="match status" value="1"/>
</dbReference>
<evidence type="ECO:0000256" key="2">
    <source>
        <dbReference type="SAM" id="SignalP"/>
    </source>
</evidence>
<feature type="region of interest" description="Disordered" evidence="1">
    <location>
        <begin position="146"/>
        <end position="168"/>
    </location>
</feature>
<dbReference type="CDD" id="cd00920">
    <property type="entry name" value="Cupredoxin"/>
    <property type="match status" value="1"/>
</dbReference>
<feature type="signal peptide" evidence="2">
    <location>
        <begin position="1"/>
        <end position="20"/>
    </location>
</feature>
<sequence length="268" mass="27474">MFSLSRVLSLGLVALPYVSAVVHDVQVGAGGQLVFSPEAIAAQPGDQVVFHFNPKNHTATQSSFANPCGLKEGGFDSGFEPVAANSTQAPPTFAISVNDTQPIWVYCGQTGHCGKGMVFAVNCGADGSANSFTNFKKAALAQGAAASTGYPSPSTTATSPGTTSTASAGGQVHTVIVGGTNGLVYTPSNITAQPGDIVTFEFHSKNHTATQSSFGAPCTPLNASGATGFDSGFFPVSATATTFPTWNFTVQDTNPVWAYVRFEVVSTS</sequence>
<dbReference type="PANTHER" id="PTHR34883:SF4">
    <property type="entry name" value="CUPREDOXIN"/>
    <property type="match status" value="1"/>
</dbReference>
<dbReference type="Proteomes" id="UP000054549">
    <property type="component" value="Unassembled WGS sequence"/>
</dbReference>
<accession>A0A0C2X8K5</accession>
<evidence type="ECO:0000256" key="1">
    <source>
        <dbReference type="SAM" id="MobiDB-lite"/>
    </source>
</evidence>
<name>A0A0C2X8K5_AMAMK</name>
<dbReference type="STRING" id="946122.A0A0C2X8K5"/>
<proteinExistence type="predicted"/>
<reference evidence="3 4" key="1">
    <citation type="submission" date="2014-04" db="EMBL/GenBank/DDBJ databases">
        <title>Evolutionary Origins and Diversification of the Mycorrhizal Mutualists.</title>
        <authorList>
            <consortium name="DOE Joint Genome Institute"/>
            <consortium name="Mycorrhizal Genomics Consortium"/>
            <person name="Kohler A."/>
            <person name="Kuo A."/>
            <person name="Nagy L.G."/>
            <person name="Floudas D."/>
            <person name="Copeland A."/>
            <person name="Barry K.W."/>
            <person name="Cichocki N."/>
            <person name="Veneault-Fourrey C."/>
            <person name="LaButti K."/>
            <person name="Lindquist E.A."/>
            <person name="Lipzen A."/>
            <person name="Lundell T."/>
            <person name="Morin E."/>
            <person name="Murat C."/>
            <person name="Riley R."/>
            <person name="Ohm R."/>
            <person name="Sun H."/>
            <person name="Tunlid A."/>
            <person name="Henrissat B."/>
            <person name="Grigoriev I.V."/>
            <person name="Hibbett D.S."/>
            <person name="Martin F."/>
        </authorList>
    </citation>
    <scope>NUCLEOTIDE SEQUENCE [LARGE SCALE GENOMIC DNA]</scope>
    <source>
        <strain evidence="3 4">Koide BX008</strain>
    </source>
</reference>
<keyword evidence="4" id="KW-1185">Reference proteome</keyword>
<dbReference type="InterPro" id="IPR008972">
    <property type="entry name" value="Cupredoxin"/>
</dbReference>
<dbReference type="SUPFAM" id="SSF49503">
    <property type="entry name" value="Cupredoxins"/>
    <property type="match status" value="2"/>
</dbReference>
<protein>
    <recommendedName>
        <fullName evidence="5">Cupredoxin</fullName>
    </recommendedName>
</protein>
<dbReference type="AlphaFoldDB" id="A0A0C2X8K5"/>
<dbReference type="HOGENOM" id="CLU_060348_0_0_1"/>
<evidence type="ECO:0000313" key="3">
    <source>
        <dbReference type="EMBL" id="KIL70697.1"/>
    </source>
</evidence>
<evidence type="ECO:0000313" key="4">
    <source>
        <dbReference type="Proteomes" id="UP000054549"/>
    </source>
</evidence>
<dbReference type="OrthoDB" id="1921208at2759"/>
<dbReference type="InParanoid" id="A0A0C2X8K5"/>
<gene>
    <name evidence="3" type="ORF">M378DRAFT_6632</name>
</gene>
<organism evidence="3 4">
    <name type="scientific">Amanita muscaria (strain Koide BX008)</name>
    <dbReference type="NCBI Taxonomy" id="946122"/>
    <lineage>
        <taxon>Eukaryota</taxon>
        <taxon>Fungi</taxon>
        <taxon>Dikarya</taxon>
        <taxon>Basidiomycota</taxon>
        <taxon>Agaricomycotina</taxon>
        <taxon>Agaricomycetes</taxon>
        <taxon>Agaricomycetidae</taxon>
        <taxon>Agaricales</taxon>
        <taxon>Pluteineae</taxon>
        <taxon>Amanitaceae</taxon>
        <taxon>Amanita</taxon>
    </lineage>
</organism>
<dbReference type="EMBL" id="KN818223">
    <property type="protein sequence ID" value="KIL70697.1"/>
    <property type="molecule type" value="Genomic_DNA"/>
</dbReference>
<dbReference type="InterPro" id="IPR052953">
    <property type="entry name" value="Ser-rich/MCO-related"/>
</dbReference>
<feature type="chain" id="PRO_5002158820" description="Cupredoxin" evidence="2">
    <location>
        <begin position="21"/>
        <end position="268"/>
    </location>
</feature>
<evidence type="ECO:0008006" key="5">
    <source>
        <dbReference type="Google" id="ProtNLM"/>
    </source>
</evidence>
<dbReference type="Gene3D" id="2.60.40.420">
    <property type="entry name" value="Cupredoxins - blue copper proteins"/>
    <property type="match status" value="2"/>
</dbReference>
<keyword evidence="2" id="KW-0732">Signal</keyword>